<keyword evidence="1" id="KW-0812">Transmembrane</keyword>
<protein>
    <submittedName>
        <fullName evidence="3">YdcF family protein</fullName>
    </submittedName>
</protein>
<dbReference type="Pfam" id="PF02698">
    <property type="entry name" value="DUF218"/>
    <property type="match status" value="1"/>
</dbReference>
<accession>A0ABT6XJY2</accession>
<keyword evidence="1" id="KW-0472">Membrane</keyword>
<dbReference type="Proteomes" id="UP001321580">
    <property type="component" value="Unassembled WGS sequence"/>
</dbReference>
<dbReference type="PANTHER" id="PTHR30336">
    <property type="entry name" value="INNER MEMBRANE PROTEIN, PROBABLE PERMEASE"/>
    <property type="match status" value="1"/>
</dbReference>
<dbReference type="InterPro" id="IPR003848">
    <property type="entry name" value="DUF218"/>
</dbReference>
<feature type="transmembrane region" description="Helical" evidence="1">
    <location>
        <begin position="12"/>
        <end position="31"/>
    </location>
</feature>
<dbReference type="CDD" id="cd06259">
    <property type="entry name" value="YdcF-like"/>
    <property type="match status" value="1"/>
</dbReference>
<reference evidence="3 4" key="1">
    <citation type="submission" date="2023-05" db="EMBL/GenBank/DDBJ databases">
        <title>Lysobacter sp. strain LF1 Genome sequencing and assembly.</title>
        <authorList>
            <person name="Jung Y."/>
        </authorList>
    </citation>
    <scope>NUCLEOTIDE SEQUENCE [LARGE SCALE GENOMIC DNA]</scope>
    <source>
        <strain evidence="3 4">LF1</strain>
    </source>
</reference>
<name>A0ABT6XJY2_9GAMM</name>
<keyword evidence="4" id="KW-1185">Reference proteome</keyword>
<evidence type="ECO:0000313" key="3">
    <source>
        <dbReference type="EMBL" id="MDI9240258.1"/>
    </source>
</evidence>
<organism evidence="3 4">
    <name type="scientific">Lysobacter stagni</name>
    <dbReference type="NCBI Taxonomy" id="3045172"/>
    <lineage>
        <taxon>Bacteria</taxon>
        <taxon>Pseudomonadati</taxon>
        <taxon>Pseudomonadota</taxon>
        <taxon>Gammaproteobacteria</taxon>
        <taxon>Lysobacterales</taxon>
        <taxon>Lysobacteraceae</taxon>
        <taxon>Lysobacter</taxon>
    </lineage>
</organism>
<feature type="transmembrane region" description="Helical" evidence="1">
    <location>
        <begin position="38"/>
        <end position="57"/>
    </location>
</feature>
<proteinExistence type="predicted"/>
<evidence type="ECO:0000256" key="1">
    <source>
        <dbReference type="SAM" id="Phobius"/>
    </source>
</evidence>
<evidence type="ECO:0000259" key="2">
    <source>
        <dbReference type="Pfam" id="PF02698"/>
    </source>
</evidence>
<dbReference type="RefSeq" id="WP_283213607.1">
    <property type="nucleotide sequence ID" value="NZ_JASGBI010000001.1"/>
</dbReference>
<gene>
    <name evidence="3" type="ORF">QLQ15_15215</name>
</gene>
<dbReference type="InterPro" id="IPR014729">
    <property type="entry name" value="Rossmann-like_a/b/a_fold"/>
</dbReference>
<feature type="domain" description="DUF218" evidence="2">
    <location>
        <begin position="80"/>
        <end position="246"/>
    </location>
</feature>
<evidence type="ECO:0000313" key="4">
    <source>
        <dbReference type="Proteomes" id="UP001321580"/>
    </source>
</evidence>
<dbReference type="EMBL" id="JASGBI010000001">
    <property type="protein sequence ID" value="MDI9240258.1"/>
    <property type="molecule type" value="Genomic_DNA"/>
</dbReference>
<dbReference type="PANTHER" id="PTHR30336:SF4">
    <property type="entry name" value="ENVELOPE BIOGENESIS FACTOR ELYC"/>
    <property type="match status" value="1"/>
</dbReference>
<dbReference type="Gene3D" id="3.40.50.620">
    <property type="entry name" value="HUPs"/>
    <property type="match status" value="1"/>
</dbReference>
<sequence>MQSLQKLAVALTYPPALTLVLLFLAVALLLLRQRKVGLVAAAFGIAWSGFLSIPVASDWVRGRLEQRYPVVDESQLPLADAIVVLGGGSRYRWLDRPNITADDLESSRLAAGARAWLAGRAPLVVLSGGGDDGGDVDASEAHRMARAITRLGVPNDALLLEDRSRNTRDNARYTAALADEHRLHRMLLVTSSLHMPRAMIQFRDEGVNVIPVPVPERAHRDRWTQRWIPSRSALWRSGRAIKEFAGIVMARLQN</sequence>
<dbReference type="InterPro" id="IPR051599">
    <property type="entry name" value="Cell_Envelope_Assoc"/>
</dbReference>
<keyword evidence="1" id="KW-1133">Transmembrane helix</keyword>
<comment type="caution">
    <text evidence="3">The sequence shown here is derived from an EMBL/GenBank/DDBJ whole genome shotgun (WGS) entry which is preliminary data.</text>
</comment>